<evidence type="ECO:0000313" key="1">
    <source>
        <dbReference type="EMBL" id="MEJ8568604.1"/>
    </source>
</evidence>
<gene>
    <name evidence="1" type="ORF">V3330_13310</name>
</gene>
<dbReference type="SUPFAM" id="SSF52540">
    <property type="entry name" value="P-loop containing nucleoside triphosphate hydrolases"/>
    <property type="match status" value="1"/>
</dbReference>
<dbReference type="RefSeq" id="WP_354695924.1">
    <property type="nucleotide sequence ID" value="NZ_JAZHOG010000008.1"/>
</dbReference>
<dbReference type="SUPFAM" id="SSF141571">
    <property type="entry name" value="Pentapeptide repeat-like"/>
    <property type="match status" value="1"/>
</dbReference>
<dbReference type="Proteomes" id="UP001359886">
    <property type="component" value="Unassembled WGS sequence"/>
</dbReference>
<dbReference type="InterPro" id="IPR027417">
    <property type="entry name" value="P-loop_NTPase"/>
</dbReference>
<dbReference type="AlphaFoldDB" id="A0AAW9R7Q8"/>
<proteinExistence type="predicted"/>
<accession>A0AAW9R7Q8</accession>
<name>A0AAW9R7Q8_9GAMM</name>
<comment type="caution">
    <text evidence="1">The sequence shown here is derived from an EMBL/GenBank/DDBJ whole genome shotgun (WGS) entry which is preliminary data.</text>
</comment>
<evidence type="ECO:0008006" key="3">
    <source>
        <dbReference type="Google" id="ProtNLM"/>
    </source>
</evidence>
<keyword evidence="2" id="KW-1185">Reference proteome</keyword>
<protein>
    <recommendedName>
        <fullName evidence="3">NACHT domain-containing protein</fullName>
    </recommendedName>
</protein>
<evidence type="ECO:0000313" key="2">
    <source>
        <dbReference type="Proteomes" id="UP001359886"/>
    </source>
</evidence>
<organism evidence="1 2">
    <name type="scientific">Elongatibacter sediminis</name>
    <dbReference type="NCBI Taxonomy" id="3119006"/>
    <lineage>
        <taxon>Bacteria</taxon>
        <taxon>Pseudomonadati</taxon>
        <taxon>Pseudomonadota</taxon>
        <taxon>Gammaproteobacteria</taxon>
        <taxon>Chromatiales</taxon>
        <taxon>Wenzhouxiangellaceae</taxon>
        <taxon>Elongatibacter</taxon>
    </lineage>
</organism>
<sequence length="754" mass="85036">MDIGTFRRIVTAFADEAIDVDLGKGRLVAQIRDELVEVTVLSREGTVWIREDEEEYSAYSWILKRLARLELLADRILAQIPEERFYVDPQGSLLRDIAEAPESGSQRITNAADGILEALKEGLAGVTQVLYLTSDAGEGKTTLINHVSRELARRYKNRECNWLLVPISLSGRPFMALDDIVVAELTNRFRFNLYYDAFTELVRLNAVVPALDGFEEVFLETDSGEAVSALGNLINQLGGSGRVLIAARKAYFEIRSFASQARIFDTIGEDAGASFERLSLRRWSKRNFYSYARKRGIDTPEVIHKQIAKRLQDSDHPLLTRAVLVAKLMDVALEGDINELLKSLSRDPEDYFYQFVGALIEREANTKWIDRSLRGDAASPLLSIEEHLSLLSQIAREMWINRTDALRSDYIELIADVFSAENQKSAAIAHQVQERLHQHSLLVTRGSSTKKLAFDHEDFRQFFLGQALGAELLKSDSISLGTFLRTAPLPLRTVDAAISFAARKNADFQKVLESVTSIGMTALDTSYEKENAGLVTVRLLEKTEGARKLVRGLAFPPSALSSRTIRNVEFLDCRFQATYLGPTQNWNVEFRDCNFDRIELNSYDNLEGVRFIDCEIASIFLADKELAIFGPEQIRRILSNATGKVDSDSERVVSLDDCIDDATRIAEQALRAFMRATHLNENVFRQRLGQNANEFFDRILPDLLEGGVLEEIEYRGSGTQRRFKLSVPMRNIEPAIRTAKDLRSFIILLKGSRP</sequence>
<dbReference type="EMBL" id="JAZHOG010000008">
    <property type="protein sequence ID" value="MEJ8568604.1"/>
    <property type="molecule type" value="Genomic_DNA"/>
</dbReference>
<reference evidence="1 2" key="1">
    <citation type="submission" date="2024-02" db="EMBL/GenBank/DDBJ databases">
        <title>A novel Wenzhouxiangellaceae bacterium, isolated from coastal sediments.</title>
        <authorList>
            <person name="Du Z.-J."/>
            <person name="Ye Y.-Q."/>
            <person name="Zhang X.-Y."/>
        </authorList>
    </citation>
    <scope>NUCLEOTIDE SEQUENCE [LARGE SCALE GENOMIC DNA]</scope>
    <source>
        <strain evidence="1 2">CH-27</strain>
    </source>
</reference>